<dbReference type="EMBL" id="STGY01000083">
    <property type="protein sequence ID" value="THV33613.1"/>
    <property type="molecule type" value="Genomic_DNA"/>
</dbReference>
<protein>
    <submittedName>
        <fullName evidence="1">Kinase</fullName>
    </submittedName>
</protein>
<reference evidence="2" key="1">
    <citation type="submission" date="2019-04" db="EMBL/GenBank/DDBJ databases">
        <title>Nocardioides xinjiangensis sp. nov.</title>
        <authorList>
            <person name="Liu S."/>
        </authorList>
    </citation>
    <scope>NUCLEOTIDE SEQUENCE [LARGE SCALE GENOMIC DNA]</scope>
    <source>
        <strain evidence="2">18</strain>
    </source>
</reference>
<keyword evidence="2" id="KW-1185">Reference proteome</keyword>
<dbReference type="GO" id="GO:0016301">
    <property type="term" value="F:kinase activity"/>
    <property type="evidence" value="ECO:0007669"/>
    <property type="project" value="UniProtKB-KW"/>
</dbReference>
<dbReference type="InterPro" id="IPR011009">
    <property type="entry name" value="Kinase-like_dom_sf"/>
</dbReference>
<dbReference type="InterPro" id="IPR006748">
    <property type="entry name" value="NH2Glyco/OHUrea_AB-resist_kin"/>
</dbReference>
<name>A0A4S8PQY7_9ACTN</name>
<accession>A0A4S8PQY7</accession>
<dbReference type="GO" id="GO:0019748">
    <property type="term" value="P:secondary metabolic process"/>
    <property type="evidence" value="ECO:0007669"/>
    <property type="project" value="InterPro"/>
</dbReference>
<dbReference type="Pfam" id="PF04655">
    <property type="entry name" value="APH_6_hur"/>
    <property type="match status" value="1"/>
</dbReference>
<evidence type="ECO:0000313" key="1">
    <source>
        <dbReference type="EMBL" id="THV33613.1"/>
    </source>
</evidence>
<comment type="caution">
    <text evidence="1">The sequence shown here is derived from an EMBL/GenBank/DDBJ whole genome shotgun (WGS) entry which is preliminary data.</text>
</comment>
<dbReference type="SUPFAM" id="SSF56112">
    <property type="entry name" value="Protein kinase-like (PK-like)"/>
    <property type="match status" value="1"/>
</dbReference>
<gene>
    <name evidence="1" type="ORF">FAB82_26120</name>
</gene>
<dbReference type="OrthoDB" id="3638028at2"/>
<evidence type="ECO:0000313" key="2">
    <source>
        <dbReference type="Proteomes" id="UP000308760"/>
    </source>
</evidence>
<keyword evidence="1" id="KW-0808">Transferase</keyword>
<dbReference type="Proteomes" id="UP000308760">
    <property type="component" value="Unassembled WGS sequence"/>
</dbReference>
<organism evidence="1 2">
    <name type="scientific">Glycomyces buryatensis</name>
    <dbReference type="NCBI Taxonomy" id="2570927"/>
    <lineage>
        <taxon>Bacteria</taxon>
        <taxon>Bacillati</taxon>
        <taxon>Actinomycetota</taxon>
        <taxon>Actinomycetes</taxon>
        <taxon>Glycomycetales</taxon>
        <taxon>Glycomycetaceae</taxon>
        <taxon>Glycomyces</taxon>
    </lineage>
</organism>
<keyword evidence="1" id="KW-0418">Kinase</keyword>
<dbReference type="GO" id="GO:0016773">
    <property type="term" value="F:phosphotransferase activity, alcohol group as acceptor"/>
    <property type="evidence" value="ECO:0007669"/>
    <property type="project" value="InterPro"/>
</dbReference>
<dbReference type="RefSeq" id="WP_136537494.1">
    <property type="nucleotide sequence ID" value="NZ_STGY01000083.1"/>
</dbReference>
<proteinExistence type="predicted"/>
<dbReference type="AlphaFoldDB" id="A0A4S8PQY7"/>
<reference evidence="1 2" key="2">
    <citation type="submission" date="2019-05" db="EMBL/GenBank/DDBJ databases">
        <title>Glycomyces buryatensis sp. nov.</title>
        <authorList>
            <person name="Nikitina E."/>
        </authorList>
    </citation>
    <scope>NUCLEOTIDE SEQUENCE [LARGE SCALE GENOMIC DNA]</scope>
    <source>
        <strain evidence="1 2">18</strain>
    </source>
</reference>
<sequence length="311" mass="34228">MDDYAVPDSIQANMRDWFGEAGQRWLEGLDAMTTRQMETWSLRPTGQPFDGGSHSYVLPVERADGTPAVLKLIPYGPESVGEPTGLRAYDGDGAIRLYEYDAETGAMLLERAEPGLPLLDHVFPGLNEKDAARRQYTIASELYRRLWRVPAPELTAGDFPPLPTAAAILADWEAQYSSPSGELVDMFGADRLKRAVELCGALADPPEVGIANHDTHLGNIVSAEREPWLLIDPKPFLAERAFDGGYFVFKQLFHGPLTGAEPVRIVADGLGADYERVRAWALLRAIEQAVDAGQGSYADDVMRVIETLERV</sequence>